<dbReference type="Proteomes" id="UP001211065">
    <property type="component" value="Unassembled WGS sequence"/>
</dbReference>
<organism evidence="2 3">
    <name type="scientific">Clydaea vesicula</name>
    <dbReference type="NCBI Taxonomy" id="447962"/>
    <lineage>
        <taxon>Eukaryota</taxon>
        <taxon>Fungi</taxon>
        <taxon>Fungi incertae sedis</taxon>
        <taxon>Chytridiomycota</taxon>
        <taxon>Chytridiomycota incertae sedis</taxon>
        <taxon>Chytridiomycetes</taxon>
        <taxon>Lobulomycetales</taxon>
        <taxon>Lobulomycetaceae</taxon>
        <taxon>Clydaea</taxon>
    </lineage>
</organism>
<proteinExistence type="predicted"/>
<keyword evidence="3" id="KW-1185">Reference proteome</keyword>
<dbReference type="Gene3D" id="1.20.5.500">
    <property type="entry name" value="Single helix bin"/>
    <property type="match status" value="2"/>
</dbReference>
<feature type="region of interest" description="Disordered" evidence="1">
    <location>
        <begin position="75"/>
        <end position="101"/>
    </location>
</feature>
<dbReference type="EMBL" id="JADGJW010000239">
    <property type="protein sequence ID" value="KAJ3221284.1"/>
    <property type="molecule type" value="Genomic_DNA"/>
</dbReference>
<protein>
    <recommendedName>
        <fullName evidence="4">Mitochondrial ATPase inhibitor</fullName>
    </recommendedName>
</protein>
<evidence type="ECO:0008006" key="4">
    <source>
        <dbReference type="Google" id="ProtNLM"/>
    </source>
</evidence>
<evidence type="ECO:0000256" key="1">
    <source>
        <dbReference type="SAM" id="MobiDB-lite"/>
    </source>
</evidence>
<gene>
    <name evidence="2" type="ORF">HK099_003611</name>
</gene>
<accession>A0AAD5U1T6</accession>
<comment type="caution">
    <text evidence="2">The sequence shown here is derived from an EMBL/GenBank/DDBJ whole genome shotgun (WGS) entry which is preliminary data.</text>
</comment>
<evidence type="ECO:0000313" key="3">
    <source>
        <dbReference type="Proteomes" id="UP001211065"/>
    </source>
</evidence>
<name>A0AAD5U1T6_9FUNG</name>
<sequence>MNKFQLVKRLPALMRPTVLRSYSNIRDSKGALSDKEKAAEDYYINQHELELKKKLRAAASEKKPSTAEVLKEYERGETLSTEDHIRPSSGVSGSSLNKREAAAEEKYIYEHEKELRKKLQEKK</sequence>
<reference evidence="2" key="1">
    <citation type="submission" date="2020-05" db="EMBL/GenBank/DDBJ databases">
        <title>Phylogenomic resolution of chytrid fungi.</title>
        <authorList>
            <person name="Stajich J.E."/>
            <person name="Amses K."/>
            <person name="Simmons R."/>
            <person name="Seto K."/>
            <person name="Myers J."/>
            <person name="Bonds A."/>
            <person name="Quandt C.A."/>
            <person name="Barry K."/>
            <person name="Liu P."/>
            <person name="Grigoriev I."/>
            <person name="Longcore J.E."/>
            <person name="James T.Y."/>
        </authorList>
    </citation>
    <scope>NUCLEOTIDE SEQUENCE</scope>
    <source>
        <strain evidence="2">JEL0476</strain>
    </source>
</reference>
<feature type="compositionally biased region" description="Basic and acidic residues" evidence="1">
    <location>
        <begin position="75"/>
        <end position="86"/>
    </location>
</feature>
<dbReference type="AlphaFoldDB" id="A0AAD5U1T6"/>
<evidence type="ECO:0000313" key="2">
    <source>
        <dbReference type="EMBL" id="KAJ3221284.1"/>
    </source>
</evidence>